<keyword evidence="2" id="KW-0175">Coiled coil</keyword>
<feature type="coiled-coil region" evidence="2">
    <location>
        <begin position="54"/>
        <end position="128"/>
    </location>
</feature>
<name>A0ABU2D301_9EURY</name>
<evidence type="ECO:0000256" key="1">
    <source>
        <dbReference type="ARBA" id="ARBA00043985"/>
    </source>
</evidence>
<sequence length="250" mass="28183">MGLFSRMETVLKSKMNKMLNKMEDPRETLDYSYEKQLELLQNVKRGVAEVTTSKKRLQLQRAKLVQSMDKLERQAKEAIAANREDLARLALERKAALTQQVDGIDSEIAELEKQEEKLIASEKRLSTKVEIFRTRKESIKAQYSAADAQVKINESVTGISEEMADVGLALERAENKTEEMKARADAIDELMETGTLEDLTGSRDEIDRELSKISTQTNVESDLTRLKAEAGKGQEKTGEEGKGAEERKEV</sequence>
<dbReference type="EMBL" id="JAVKPK010000046">
    <property type="protein sequence ID" value="MDR7666344.1"/>
    <property type="molecule type" value="Genomic_DNA"/>
</dbReference>
<dbReference type="PANTHER" id="PTHR31088:SF6">
    <property type="entry name" value="PHAGE SHOCK PROTEIN A"/>
    <property type="match status" value="1"/>
</dbReference>
<feature type="coiled-coil region" evidence="2">
    <location>
        <begin position="163"/>
        <end position="190"/>
    </location>
</feature>
<keyword evidence="5" id="KW-1185">Reference proteome</keyword>
<comment type="similarity">
    <text evidence="1">Belongs to the PspA/Vipp/IM30 family.</text>
</comment>
<feature type="region of interest" description="Disordered" evidence="3">
    <location>
        <begin position="193"/>
        <end position="250"/>
    </location>
</feature>
<dbReference type="Proteomes" id="UP001246244">
    <property type="component" value="Unassembled WGS sequence"/>
</dbReference>
<accession>A0ABU2D301</accession>
<organism evidence="4 5">
    <name type="scientific">Methanosarcina baikalica</name>
    <dbReference type="NCBI Taxonomy" id="3073890"/>
    <lineage>
        <taxon>Archaea</taxon>
        <taxon>Methanobacteriati</taxon>
        <taxon>Methanobacteriota</taxon>
        <taxon>Stenosarchaea group</taxon>
        <taxon>Methanomicrobia</taxon>
        <taxon>Methanosarcinales</taxon>
        <taxon>Methanosarcinaceae</taxon>
        <taxon>Methanosarcina</taxon>
    </lineage>
</organism>
<dbReference type="Pfam" id="PF04012">
    <property type="entry name" value="PspA_IM30"/>
    <property type="match status" value="1"/>
</dbReference>
<feature type="compositionally biased region" description="Polar residues" evidence="3">
    <location>
        <begin position="212"/>
        <end position="221"/>
    </location>
</feature>
<evidence type="ECO:0000313" key="4">
    <source>
        <dbReference type="EMBL" id="MDR7666344.1"/>
    </source>
</evidence>
<comment type="caution">
    <text evidence="4">The sequence shown here is derived from an EMBL/GenBank/DDBJ whole genome shotgun (WGS) entry which is preliminary data.</text>
</comment>
<feature type="compositionally biased region" description="Basic and acidic residues" evidence="3">
    <location>
        <begin position="200"/>
        <end position="211"/>
    </location>
</feature>
<gene>
    <name evidence="4" type="ORF">RG963_11240</name>
</gene>
<protein>
    <submittedName>
        <fullName evidence="4">PspA/IM30 family protein</fullName>
    </submittedName>
</protein>
<dbReference type="RefSeq" id="WP_310576372.1">
    <property type="nucleotide sequence ID" value="NZ_JAVKPK010000046.1"/>
</dbReference>
<evidence type="ECO:0000256" key="2">
    <source>
        <dbReference type="SAM" id="Coils"/>
    </source>
</evidence>
<proteinExistence type="inferred from homology"/>
<dbReference type="InterPro" id="IPR007157">
    <property type="entry name" value="PspA_VIPP1"/>
</dbReference>
<dbReference type="PANTHER" id="PTHR31088">
    <property type="entry name" value="MEMBRANE-ASSOCIATED PROTEIN VIPP1, CHLOROPLASTIC"/>
    <property type="match status" value="1"/>
</dbReference>
<feature type="compositionally biased region" description="Basic and acidic residues" evidence="3">
    <location>
        <begin position="222"/>
        <end position="250"/>
    </location>
</feature>
<evidence type="ECO:0000313" key="5">
    <source>
        <dbReference type="Proteomes" id="UP001246244"/>
    </source>
</evidence>
<evidence type="ECO:0000256" key="3">
    <source>
        <dbReference type="SAM" id="MobiDB-lite"/>
    </source>
</evidence>
<reference evidence="5" key="1">
    <citation type="submission" date="2023-07" db="EMBL/GenBank/DDBJ databases">
        <title>Whole-genome sequencing of a new Methanosarcina sp. Z-7115.</title>
        <authorList>
            <person name="Zhilina T.N."/>
            <person name="Merkel A.Y."/>
        </authorList>
    </citation>
    <scope>NUCLEOTIDE SEQUENCE [LARGE SCALE GENOMIC DNA]</scope>
    <source>
        <strain evidence="5">Z-7115</strain>
    </source>
</reference>